<reference evidence="10" key="1">
    <citation type="submission" date="2022-09" db="EMBL/GenBank/DDBJ databases">
        <title>Intensive care unit water sources are persistently colonized with multi-drug resistant bacteria and are the site of extensive horizontal gene transfer of antibiotic resistance genes.</title>
        <authorList>
            <person name="Diorio-Toth L."/>
        </authorList>
    </citation>
    <scope>NUCLEOTIDE SEQUENCE</scope>
    <source>
        <strain evidence="10">GD03843</strain>
    </source>
</reference>
<feature type="domain" description="Integral membrane bound transporter" evidence="9">
    <location>
        <begin position="418"/>
        <end position="544"/>
    </location>
</feature>
<evidence type="ECO:0000313" key="11">
    <source>
        <dbReference type="Proteomes" id="UP001161094"/>
    </source>
</evidence>
<sequence>MDLRIASIRRFLYSHYFFGGVRQGVGMLLPVLVLGGLFGNYTTGLVATFGAQCLAIIDQPGGPQRHRTNEMLGGAALGTVTVIITGLASTNPILIWLVVIAQCFVYSMFTVFGKRGGLIGFAGLLLMTLTMHSPLQPHEVFAHAVATLGGALFYVVFSLGFSRLFWLREEQQAMSVALFATADYVAARAAFYDETADLDEAYRTLIQRQSVMTEKHQAARDMVLRALPRGKGVGDRQRVMIWNMFVDMLQLLDTLVATHTDYAALRRTLAGNDCLMFMRDALVKMSLELNRIALDVSRGRQVQYRSSAKAELRAIEYEIEQLKQQGLGEREPEMLALIIQVLRRLRNSARIVDRLADHTAASPDAKPTDVLRINKSLTRFISRQEFRFGLLTSNLRLDSPHFRYALRVTAAAAIAMTLASRWLSPEFSAHNYWIMLTIVIIMKPGFALTRQRNGWRLGGTLIGCICALLLFNLTDSPEILFAVLLGACIMGNSLVQLNYMASAIFNTLFVVLVFHFVSPGTVSMAVIGERAIDTLLGCALALICSYILPWWEARYLKPLAAAATRANREYLLAGLRYVEAMQTHAGSATNAGANAGTTAGTTAGTNTATTTAANAATNATTAADTPAVIDADLAWRLARKNVHIAFSNFAEAFYRMMSEPKSHQLSVPELNNLLIQNHVLASQITAAIPILAALPRTPEAVQLALNGMVDLLDEKRPQIATTLPTQFDTAGEQAALAYPLKQMLKASHMIRQELQALADPTHAPPVAAAA</sequence>
<feature type="transmembrane region" description="Helical" evidence="7">
    <location>
        <begin position="118"/>
        <end position="135"/>
    </location>
</feature>
<feature type="transmembrane region" description="Helical" evidence="7">
    <location>
        <begin position="504"/>
        <end position="528"/>
    </location>
</feature>
<keyword evidence="4 7" id="KW-1133">Transmembrane helix</keyword>
<dbReference type="RefSeq" id="WP_279994938.1">
    <property type="nucleotide sequence ID" value="NZ_JAOCDZ010000005.1"/>
</dbReference>
<feature type="transmembrane region" description="Helical" evidence="7">
    <location>
        <begin position="404"/>
        <end position="424"/>
    </location>
</feature>
<dbReference type="GO" id="GO:0005886">
    <property type="term" value="C:plasma membrane"/>
    <property type="evidence" value="ECO:0007669"/>
    <property type="project" value="UniProtKB-SubCell"/>
</dbReference>
<dbReference type="Pfam" id="PF13515">
    <property type="entry name" value="FUSC_2"/>
    <property type="match status" value="1"/>
</dbReference>
<proteinExistence type="inferred from homology"/>
<dbReference type="PANTHER" id="PTHR30509:SF8">
    <property type="entry name" value="INNER MEMBRANE PROTEIN YCCS"/>
    <property type="match status" value="1"/>
</dbReference>
<keyword evidence="2" id="KW-1003">Cell membrane</keyword>
<dbReference type="EMBL" id="JAOCDZ010000005">
    <property type="protein sequence ID" value="MDH0736023.1"/>
    <property type="molecule type" value="Genomic_DNA"/>
</dbReference>
<feature type="transmembrane region" description="Helical" evidence="7">
    <location>
        <begin position="479"/>
        <end position="497"/>
    </location>
</feature>
<keyword evidence="3 7" id="KW-0812">Transmembrane</keyword>
<feature type="transmembrane region" description="Helical" evidence="7">
    <location>
        <begin position="430"/>
        <end position="448"/>
    </location>
</feature>
<evidence type="ECO:0000256" key="4">
    <source>
        <dbReference type="ARBA" id="ARBA00022989"/>
    </source>
</evidence>
<evidence type="ECO:0000256" key="3">
    <source>
        <dbReference type="ARBA" id="ARBA00022692"/>
    </source>
</evidence>
<feature type="domain" description="Integral membrane protein YccS N-terminal" evidence="8">
    <location>
        <begin position="76"/>
        <end position="347"/>
    </location>
</feature>
<keyword evidence="5 7" id="KW-0472">Membrane</keyword>
<name>A0AA42IZ04_9BURK</name>
<evidence type="ECO:0000256" key="2">
    <source>
        <dbReference type="ARBA" id="ARBA00022475"/>
    </source>
</evidence>
<dbReference type="InterPro" id="IPR049453">
    <property type="entry name" value="Memb_transporter_dom"/>
</dbReference>
<comment type="subcellular location">
    <subcellularLocation>
        <location evidence="1">Cell membrane</location>
        <topology evidence="1">Multi-pass membrane protein</topology>
    </subcellularLocation>
</comment>
<dbReference type="PANTHER" id="PTHR30509">
    <property type="entry name" value="P-HYDROXYBENZOIC ACID EFFLUX PUMP SUBUNIT-RELATED"/>
    <property type="match status" value="1"/>
</dbReference>
<dbReference type="Proteomes" id="UP001161094">
    <property type="component" value="Unassembled WGS sequence"/>
</dbReference>
<evidence type="ECO:0000259" key="8">
    <source>
        <dbReference type="Pfam" id="PF12805"/>
    </source>
</evidence>
<feature type="transmembrane region" description="Helical" evidence="7">
    <location>
        <begin position="12"/>
        <end position="32"/>
    </location>
</feature>
<dbReference type="InterPro" id="IPR032692">
    <property type="entry name" value="YccS_N"/>
</dbReference>
<evidence type="ECO:0000259" key="9">
    <source>
        <dbReference type="Pfam" id="PF13515"/>
    </source>
</evidence>
<protein>
    <submittedName>
        <fullName evidence="10">FUSC family protein</fullName>
    </submittedName>
</protein>
<evidence type="ECO:0000313" key="10">
    <source>
        <dbReference type="EMBL" id="MDH0736023.1"/>
    </source>
</evidence>
<feature type="transmembrane region" description="Helical" evidence="7">
    <location>
        <begin position="455"/>
        <end position="473"/>
    </location>
</feature>
<evidence type="ECO:0000256" key="5">
    <source>
        <dbReference type="ARBA" id="ARBA00023136"/>
    </source>
</evidence>
<gene>
    <name evidence="10" type="ORF">N5D93_09400</name>
</gene>
<evidence type="ECO:0000256" key="6">
    <source>
        <dbReference type="ARBA" id="ARBA00043993"/>
    </source>
</evidence>
<organism evidence="10 11">
    <name type="scientific">Achromobacter spanius</name>
    <dbReference type="NCBI Taxonomy" id="217203"/>
    <lineage>
        <taxon>Bacteria</taxon>
        <taxon>Pseudomonadati</taxon>
        <taxon>Pseudomonadota</taxon>
        <taxon>Betaproteobacteria</taxon>
        <taxon>Burkholderiales</taxon>
        <taxon>Alcaligenaceae</taxon>
        <taxon>Achromobacter</taxon>
    </lineage>
</organism>
<comment type="caution">
    <text evidence="10">The sequence shown here is derived from an EMBL/GenBank/DDBJ whole genome shotgun (WGS) entry which is preliminary data.</text>
</comment>
<feature type="transmembrane region" description="Helical" evidence="7">
    <location>
        <begin position="141"/>
        <end position="166"/>
    </location>
</feature>
<evidence type="ECO:0000256" key="1">
    <source>
        <dbReference type="ARBA" id="ARBA00004651"/>
    </source>
</evidence>
<dbReference type="Pfam" id="PF12805">
    <property type="entry name" value="FUSC-like"/>
    <property type="match status" value="1"/>
</dbReference>
<accession>A0AA42IZ04</accession>
<evidence type="ECO:0000256" key="7">
    <source>
        <dbReference type="SAM" id="Phobius"/>
    </source>
</evidence>
<dbReference type="AlphaFoldDB" id="A0AA42IZ04"/>
<comment type="similarity">
    <text evidence="6">Belongs to the YccS/YhfK family.</text>
</comment>